<dbReference type="Gene3D" id="1.20.120.20">
    <property type="entry name" value="Apolipoprotein"/>
    <property type="match status" value="1"/>
</dbReference>
<feature type="region of interest" description="Disordered" evidence="12">
    <location>
        <begin position="659"/>
        <end position="858"/>
    </location>
</feature>
<feature type="transmembrane region" description="Helical" evidence="10">
    <location>
        <begin position="68"/>
        <end position="90"/>
    </location>
</feature>
<feature type="transmembrane region" description="Helical" evidence="10">
    <location>
        <begin position="202"/>
        <end position="223"/>
    </location>
</feature>
<dbReference type="OrthoDB" id="10259681at2759"/>
<evidence type="ECO:0000256" key="10">
    <source>
        <dbReference type="RuleBase" id="RU361115"/>
    </source>
</evidence>
<dbReference type="GO" id="GO:0005789">
    <property type="term" value="C:endoplasmic reticulum membrane"/>
    <property type="evidence" value="ECO:0007669"/>
    <property type="project" value="TreeGrafter"/>
</dbReference>
<dbReference type="InterPro" id="IPR002076">
    <property type="entry name" value="ELO_fam"/>
</dbReference>
<evidence type="ECO:0000256" key="7">
    <source>
        <dbReference type="ARBA" id="ARBA00023098"/>
    </source>
</evidence>
<feature type="compositionally biased region" description="Basic and acidic residues" evidence="12">
    <location>
        <begin position="730"/>
        <end position="752"/>
    </location>
</feature>
<dbReference type="GeneID" id="19165336"/>
<evidence type="ECO:0000256" key="9">
    <source>
        <dbReference type="ARBA" id="ARBA00023160"/>
    </source>
</evidence>
<keyword evidence="7 10" id="KW-0443">Lipid metabolism</keyword>
<dbReference type="GO" id="GO:0034625">
    <property type="term" value="P:fatty acid elongation, monounsaturated fatty acid"/>
    <property type="evidence" value="ECO:0007669"/>
    <property type="project" value="TreeGrafter"/>
</dbReference>
<protein>
    <recommendedName>
        <fullName evidence="10">Elongation of fatty acids protein</fullName>
        <ecNumber evidence="10">2.3.1.-</ecNumber>
    </recommendedName>
</protein>
<dbReference type="SUPFAM" id="SSF58113">
    <property type="entry name" value="Apolipoprotein A-I"/>
    <property type="match status" value="1"/>
</dbReference>
<keyword evidence="8 10" id="KW-0472">Membrane</keyword>
<dbReference type="AlphaFoldDB" id="W9YTQ9"/>
<keyword evidence="11" id="KW-0175">Coiled coil</keyword>
<dbReference type="PANTHER" id="PTHR11157:SF169">
    <property type="entry name" value="ELONGATION OF FATTY ACIDS PROTEIN"/>
    <property type="match status" value="1"/>
</dbReference>
<sequence length="858" mass="93468">MSASEVINWLGLSKTSPGVKVTTLPSSYFKFPPSPEPTTVPPPTNSPSLAHPFTIPTDLYNALLSPNVPITVALVYMSFVTLANSVNVNRKYKPWAFSRTRLFKLLVILHNAFLALFSAWTFVGMVNAMRLSLPIWGEQWKLTDTVDALCKLQGPRGAGNAATYNATSSAWTMTNRLLHLAADGLGPEPTDVGRLWNEGLAFYGWIFYLSKFYEIIDTFIILAKGKKSSLLQTYHHAGAIISMWAGIRYMSSPIWVFVLVNSAVHAIMYTFYLFSTLGIRLPKWLKQSLTSLQIIQFGFGATYAFLHLFIAYQIPVSVPYIYHLGSTASKVLSDVPSEASSTLSSAITTASASVGAWLKKAALRAAGYEGLAENVLNEQGRPFGIDAVHIAEEVLAREETRYRDELQWVHCLDTSGQVFAILLNCLYLVPLICLFVEFFVTAYLKRTERGQHSTASEKASLARRSLQDASKGVSRRLSEAIEEMHRTSEDIGDDAVIVDGDEVKRELEEAFDQAKSAVQQGSEKFKQSIPSVDSEKLKQQVQQGSEKLKQSIPSVDSETLKQQVQQDVEQLRKNLRDTVDKIKAAAANKVDEEHKESVIATARSVKNTTTEVVEQAVENVKSVTETVKRGATNLTSEETKQNVRSTADKAAVKAGDIKNDAVAATKRTTDQVSETVKGATANLTSEETKQQVKSSTNKVATKAADAKDGAVASAKRATDQAPESAPETSKSGKETAEKQVEKSKPKGKKSEKTPNGNGTSAAEASGQPQPKGKAGTTKAENGEGVKQEKKKEDRIIDESQAVRDHDLDASGDGGDKAHEEAKSSEVKPGTSFADAVKEDEPQSSEVKPGVSFADAIKE</sequence>
<feature type="transmembrane region" description="Helical" evidence="10">
    <location>
        <begin position="418"/>
        <end position="444"/>
    </location>
</feature>
<keyword evidence="5 10" id="KW-0276">Fatty acid metabolism</keyword>
<evidence type="ECO:0000256" key="12">
    <source>
        <dbReference type="SAM" id="MobiDB-lite"/>
    </source>
</evidence>
<evidence type="ECO:0000256" key="4">
    <source>
        <dbReference type="ARBA" id="ARBA00022692"/>
    </source>
</evidence>
<gene>
    <name evidence="13" type="ORF">A1O3_01198</name>
</gene>
<evidence type="ECO:0000256" key="8">
    <source>
        <dbReference type="ARBA" id="ARBA00023136"/>
    </source>
</evidence>
<keyword evidence="9 10" id="KW-0275">Fatty acid biosynthesis</keyword>
<name>W9YTQ9_9EURO</name>
<comment type="subcellular location">
    <subcellularLocation>
        <location evidence="1">Membrane</location>
        <topology evidence="1">Multi-pass membrane protein</topology>
    </subcellularLocation>
</comment>
<dbReference type="GO" id="GO:0030148">
    <property type="term" value="P:sphingolipid biosynthetic process"/>
    <property type="evidence" value="ECO:0007669"/>
    <property type="project" value="TreeGrafter"/>
</dbReference>
<keyword evidence="2 10" id="KW-0444">Lipid biosynthesis</keyword>
<feature type="compositionally biased region" description="Polar residues" evidence="12">
    <location>
        <begin position="681"/>
        <end position="697"/>
    </location>
</feature>
<feature type="compositionally biased region" description="Polar residues" evidence="12">
    <location>
        <begin position="753"/>
        <end position="768"/>
    </location>
</feature>
<dbReference type="Proteomes" id="UP000019478">
    <property type="component" value="Unassembled WGS sequence"/>
</dbReference>
<feature type="coiled-coil region" evidence="11">
    <location>
        <begin position="561"/>
        <end position="588"/>
    </location>
</feature>
<feature type="transmembrane region" description="Helical" evidence="10">
    <location>
        <begin position="253"/>
        <end position="274"/>
    </location>
</feature>
<evidence type="ECO:0000256" key="3">
    <source>
        <dbReference type="ARBA" id="ARBA00022679"/>
    </source>
</evidence>
<dbReference type="RefSeq" id="XP_007729536.1">
    <property type="nucleotide sequence ID" value="XM_007731346.1"/>
</dbReference>
<dbReference type="HOGENOM" id="CLU_017661_1_0_1"/>
<dbReference type="GO" id="GO:0034626">
    <property type="term" value="P:fatty acid elongation, polyunsaturated fatty acid"/>
    <property type="evidence" value="ECO:0007669"/>
    <property type="project" value="TreeGrafter"/>
</dbReference>
<comment type="caution">
    <text evidence="13">The sequence shown here is derived from an EMBL/GenBank/DDBJ whole genome shotgun (WGS) entry which is preliminary data.</text>
</comment>
<evidence type="ECO:0000256" key="6">
    <source>
        <dbReference type="ARBA" id="ARBA00022989"/>
    </source>
</evidence>
<dbReference type="EMBL" id="AMGY01000001">
    <property type="protein sequence ID" value="EXJ92646.1"/>
    <property type="molecule type" value="Genomic_DNA"/>
</dbReference>
<accession>W9YTQ9</accession>
<dbReference type="eggNOG" id="KOG3072">
    <property type="taxonomic scope" value="Eukaryota"/>
</dbReference>
<keyword evidence="4 10" id="KW-0812">Transmembrane</keyword>
<keyword evidence="14" id="KW-1185">Reference proteome</keyword>
<dbReference type="STRING" id="1182542.W9YTQ9"/>
<feature type="compositionally biased region" description="Basic and acidic residues" evidence="12">
    <location>
        <begin position="780"/>
        <end position="825"/>
    </location>
</feature>
<evidence type="ECO:0000256" key="11">
    <source>
        <dbReference type="SAM" id="Coils"/>
    </source>
</evidence>
<proteinExistence type="inferred from homology"/>
<dbReference type="GO" id="GO:0042761">
    <property type="term" value="P:very long-chain fatty acid biosynthetic process"/>
    <property type="evidence" value="ECO:0007669"/>
    <property type="project" value="TreeGrafter"/>
</dbReference>
<evidence type="ECO:0000256" key="5">
    <source>
        <dbReference type="ARBA" id="ARBA00022832"/>
    </source>
</evidence>
<comment type="similarity">
    <text evidence="10">Belongs to the ELO family.</text>
</comment>
<keyword evidence="3 10" id="KW-0808">Transferase</keyword>
<feature type="transmembrane region" description="Helical" evidence="10">
    <location>
        <begin position="102"/>
        <end position="123"/>
    </location>
</feature>
<feature type="compositionally biased region" description="Low complexity" evidence="12">
    <location>
        <begin position="698"/>
        <end position="715"/>
    </location>
</feature>
<dbReference type="EC" id="2.3.1.-" evidence="10"/>
<dbReference type="PANTHER" id="PTHR11157">
    <property type="entry name" value="FATTY ACID ACYL TRANSFERASE-RELATED"/>
    <property type="match status" value="1"/>
</dbReference>
<feature type="transmembrane region" description="Helical" evidence="10">
    <location>
        <begin position="294"/>
        <end position="314"/>
    </location>
</feature>
<evidence type="ECO:0000256" key="2">
    <source>
        <dbReference type="ARBA" id="ARBA00022516"/>
    </source>
</evidence>
<dbReference type="GO" id="GO:0019367">
    <property type="term" value="P:fatty acid elongation, saturated fatty acid"/>
    <property type="evidence" value="ECO:0007669"/>
    <property type="project" value="TreeGrafter"/>
</dbReference>
<evidence type="ECO:0000313" key="14">
    <source>
        <dbReference type="Proteomes" id="UP000019478"/>
    </source>
</evidence>
<evidence type="ECO:0000313" key="13">
    <source>
        <dbReference type="EMBL" id="EXJ92646.1"/>
    </source>
</evidence>
<dbReference type="GO" id="GO:0009922">
    <property type="term" value="F:fatty acid elongase activity"/>
    <property type="evidence" value="ECO:0007669"/>
    <property type="project" value="InterPro"/>
</dbReference>
<evidence type="ECO:0000256" key="1">
    <source>
        <dbReference type="ARBA" id="ARBA00004141"/>
    </source>
</evidence>
<reference evidence="13 14" key="1">
    <citation type="submission" date="2013-03" db="EMBL/GenBank/DDBJ databases">
        <title>The Genome Sequence of Capronia epimyces CBS 606.96.</title>
        <authorList>
            <consortium name="The Broad Institute Genomics Platform"/>
            <person name="Cuomo C."/>
            <person name="de Hoog S."/>
            <person name="Gorbushina A."/>
            <person name="Walker B."/>
            <person name="Young S.K."/>
            <person name="Zeng Q."/>
            <person name="Gargeya S."/>
            <person name="Fitzgerald M."/>
            <person name="Haas B."/>
            <person name="Abouelleil A."/>
            <person name="Allen A.W."/>
            <person name="Alvarado L."/>
            <person name="Arachchi H.M."/>
            <person name="Berlin A.M."/>
            <person name="Chapman S.B."/>
            <person name="Gainer-Dewar J."/>
            <person name="Goldberg J."/>
            <person name="Griggs A."/>
            <person name="Gujja S."/>
            <person name="Hansen M."/>
            <person name="Howarth C."/>
            <person name="Imamovic A."/>
            <person name="Ireland A."/>
            <person name="Larimer J."/>
            <person name="McCowan C."/>
            <person name="Murphy C."/>
            <person name="Pearson M."/>
            <person name="Poon T.W."/>
            <person name="Priest M."/>
            <person name="Roberts A."/>
            <person name="Saif S."/>
            <person name="Shea T."/>
            <person name="Sisk P."/>
            <person name="Sykes S."/>
            <person name="Wortman J."/>
            <person name="Nusbaum C."/>
            <person name="Birren B."/>
        </authorList>
    </citation>
    <scope>NUCLEOTIDE SEQUENCE [LARGE SCALE GENOMIC DNA]</scope>
    <source>
        <strain evidence="13 14">CBS 606.96</strain>
    </source>
</reference>
<organism evidence="13 14">
    <name type="scientific">Capronia epimyces CBS 606.96</name>
    <dbReference type="NCBI Taxonomy" id="1182542"/>
    <lineage>
        <taxon>Eukaryota</taxon>
        <taxon>Fungi</taxon>
        <taxon>Dikarya</taxon>
        <taxon>Ascomycota</taxon>
        <taxon>Pezizomycotina</taxon>
        <taxon>Eurotiomycetes</taxon>
        <taxon>Chaetothyriomycetidae</taxon>
        <taxon>Chaetothyriales</taxon>
        <taxon>Herpotrichiellaceae</taxon>
        <taxon>Capronia</taxon>
    </lineage>
</organism>
<comment type="catalytic activity">
    <reaction evidence="10">
        <text>an acyl-CoA + malonyl-CoA + H(+) = a 3-oxoacyl-CoA + CO2 + CoA</text>
        <dbReference type="Rhea" id="RHEA:50252"/>
        <dbReference type="ChEBI" id="CHEBI:15378"/>
        <dbReference type="ChEBI" id="CHEBI:16526"/>
        <dbReference type="ChEBI" id="CHEBI:57287"/>
        <dbReference type="ChEBI" id="CHEBI:57384"/>
        <dbReference type="ChEBI" id="CHEBI:58342"/>
        <dbReference type="ChEBI" id="CHEBI:90726"/>
    </reaction>
    <physiologicalReaction direction="left-to-right" evidence="10">
        <dbReference type="Rhea" id="RHEA:50253"/>
    </physiologicalReaction>
</comment>
<keyword evidence="6 10" id="KW-1133">Transmembrane helix</keyword>
<dbReference type="Pfam" id="PF01151">
    <property type="entry name" value="ELO"/>
    <property type="match status" value="1"/>
</dbReference>